<evidence type="ECO:0000313" key="6">
    <source>
        <dbReference type="EMBL" id="RXG25589.1"/>
    </source>
</evidence>
<dbReference type="CDD" id="cd00082">
    <property type="entry name" value="HisKA"/>
    <property type="match status" value="1"/>
</dbReference>
<dbReference type="AlphaFoldDB" id="A0A4Q0PH80"/>
<keyword evidence="3" id="KW-0597">Phosphoprotein</keyword>
<evidence type="ECO:0000259" key="5">
    <source>
        <dbReference type="PROSITE" id="PS50109"/>
    </source>
</evidence>
<dbReference type="GO" id="GO:0000155">
    <property type="term" value="F:phosphorelay sensor kinase activity"/>
    <property type="evidence" value="ECO:0007669"/>
    <property type="project" value="InterPro"/>
</dbReference>
<proteinExistence type="predicted"/>
<accession>A0A4Q0PH80</accession>
<dbReference type="EMBL" id="QOVK01000002">
    <property type="protein sequence ID" value="RXG25589.1"/>
    <property type="molecule type" value="Genomic_DNA"/>
</dbReference>
<sequence>MIEYIIDDLIISPAPESITFEGRTGVQPYRMPVLNLNNLSMLKRRKLYILVFIIAIVGLFVVQVQFLRIGLNLAKVQFDKKVSEAGILIKRDLANRNQLTFLIEQALLQDTHFFTTSPDSITDASRHFLDDFIKHRLTETGIEAAYSYRLYTRDSTYYMSAPRSLDSSTQVVKYPFELTGFLEKSLGKAVLLELEFPDLNTYFFFQLNGLTIPGLVFTIVIILVVIWVLRSFYWQRNIITTTNDFINNLTHELKTPVFSIGLASKILDQQVSAEHKILVNTIRQQTERLKIHIEKVLELGNLEANKKVIQLKPTDFKPHLEAVCQSFKAIANLENIPFTYKISGETYPVLAATTHLENALNNILDNARKYGNLQEIKLQAERTPSILSIRVSDQGPGIEPKEKNKIFKKYYRGTQRTAQVSSGYGLGLSYSLEVLKKHRGKLKLDSIPGAGTTVTLIIPLTDA</sequence>
<name>A0A4Q0PH80_9FLAO</name>
<dbReference type="PANTHER" id="PTHR43547:SF2">
    <property type="entry name" value="HYBRID SIGNAL TRANSDUCTION HISTIDINE KINASE C"/>
    <property type="match status" value="1"/>
</dbReference>
<dbReference type="InterPro" id="IPR003661">
    <property type="entry name" value="HisK_dim/P_dom"/>
</dbReference>
<organism evidence="6 7">
    <name type="scientific">Leeuwenhoekiella polynyae</name>
    <dbReference type="NCBI Taxonomy" id="1550906"/>
    <lineage>
        <taxon>Bacteria</taxon>
        <taxon>Pseudomonadati</taxon>
        <taxon>Bacteroidota</taxon>
        <taxon>Flavobacteriia</taxon>
        <taxon>Flavobacteriales</taxon>
        <taxon>Flavobacteriaceae</taxon>
        <taxon>Leeuwenhoekiella</taxon>
    </lineage>
</organism>
<keyword evidence="4" id="KW-1133">Transmembrane helix</keyword>
<dbReference type="RefSeq" id="WP_240673974.1">
    <property type="nucleotide sequence ID" value="NZ_JBHUOO010000018.1"/>
</dbReference>
<dbReference type="SMART" id="SM00388">
    <property type="entry name" value="HisKA"/>
    <property type="match status" value="1"/>
</dbReference>
<dbReference type="InterPro" id="IPR003594">
    <property type="entry name" value="HATPase_dom"/>
</dbReference>
<dbReference type="Pfam" id="PF02518">
    <property type="entry name" value="HATPase_c"/>
    <property type="match status" value="1"/>
</dbReference>
<comment type="caution">
    <text evidence="6">The sequence shown here is derived from an EMBL/GenBank/DDBJ whole genome shotgun (WGS) entry which is preliminary data.</text>
</comment>
<feature type="transmembrane region" description="Helical" evidence="4">
    <location>
        <begin position="203"/>
        <end position="229"/>
    </location>
</feature>
<dbReference type="Proteomes" id="UP000289859">
    <property type="component" value="Unassembled WGS sequence"/>
</dbReference>
<comment type="catalytic activity">
    <reaction evidence="1">
        <text>ATP + protein L-histidine = ADP + protein N-phospho-L-histidine.</text>
        <dbReference type="EC" id="2.7.13.3"/>
    </reaction>
</comment>
<keyword evidence="4" id="KW-0812">Transmembrane</keyword>
<dbReference type="PANTHER" id="PTHR43547">
    <property type="entry name" value="TWO-COMPONENT HISTIDINE KINASE"/>
    <property type="match status" value="1"/>
</dbReference>
<evidence type="ECO:0000256" key="2">
    <source>
        <dbReference type="ARBA" id="ARBA00012438"/>
    </source>
</evidence>
<dbReference type="InterPro" id="IPR036097">
    <property type="entry name" value="HisK_dim/P_sf"/>
</dbReference>
<keyword evidence="4" id="KW-0472">Membrane</keyword>
<feature type="transmembrane region" description="Helical" evidence="4">
    <location>
        <begin position="47"/>
        <end position="66"/>
    </location>
</feature>
<feature type="domain" description="Histidine kinase" evidence="5">
    <location>
        <begin position="248"/>
        <end position="462"/>
    </location>
</feature>
<evidence type="ECO:0000256" key="1">
    <source>
        <dbReference type="ARBA" id="ARBA00000085"/>
    </source>
</evidence>
<dbReference type="EC" id="2.7.13.3" evidence="2"/>
<dbReference type="SUPFAM" id="SSF55874">
    <property type="entry name" value="ATPase domain of HSP90 chaperone/DNA topoisomerase II/histidine kinase"/>
    <property type="match status" value="1"/>
</dbReference>
<gene>
    <name evidence="6" type="ORF">DSM02_755</name>
</gene>
<dbReference type="PRINTS" id="PR00344">
    <property type="entry name" value="BCTRLSENSOR"/>
</dbReference>
<keyword evidence="6" id="KW-0808">Transferase</keyword>
<dbReference type="InterPro" id="IPR036890">
    <property type="entry name" value="HATPase_C_sf"/>
</dbReference>
<reference evidence="6 7" key="1">
    <citation type="submission" date="2018-07" db="EMBL/GenBank/DDBJ databases">
        <title>Leeuwenhoekiella genomics.</title>
        <authorList>
            <person name="Tahon G."/>
            <person name="Willems A."/>
        </authorList>
    </citation>
    <scope>NUCLEOTIDE SEQUENCE [LARGE SCALE GENOMIC DNA]</scope>
    <source>
        <strain evidence="6 7">LMG 29608</strain>
    </source>
</reference>
<dbReference type="InterPro" id="IPR004358">
    <property type="entry name" value="Sig_transdc_His_kin-like_C"/>
</dbReference>
<protein>
    <recommendedName>
        <fullName evidence="2">histidine kinase</fullName>
        <ecNumber evidence="2">2.7.13.3</ecNumber>
    </recommendedName>
</protein>
<dbReference type="SUPFAM" id="SSF47384">
    <property type="entry name" value="Homodimeric domain of signal transducing histidine kinase"/>
    <property type="match status" value="1"/>
</dbReference>
<dbReference type="Pfam" id="PF00512">
    <property type="entry name" value="HisKA"/>
    <property type="match status" value="1"/>
</dbReference>
<dbReference type="InterPro" id="IPR005467">
    <property type="entry name" value="His_kinase_dom"/>
</dbReference>
<dbReference type="PROSITE" id="PS50109">
    <property type="entry name" value="HIS_KIN"/>
    <property type="match status" value="1"/>
</dbReference>
<dbReference type="SMART" id="SM00387">
    <property type="entry name" value="HATPase_c"/>
    <property type="match status" value="1"/>
</dbReference>
<keyword evidence="6" id="KW-0418">Kinase</keyword>
<keyword evidence="7" id="KW-1185">Reference proteome</keyword>
<evidence type="ECO:0000256" key="3">
    <source>
        <dbReference type="ARBA" id="ARBA00022553"/>
    </source>
</evidence>
<dbReference type="Gene3D" id="1.10.287.130">
    <property type="match status" value="1"/>
</dbReference>
<dbReference type="Gene3D" id="3.30.565.10">
    <property type="entry name" value="Histidine kinase-like ATPase, C-terminal domain"/>
    <property type="match status" value="1"/>
</dbReference>
<evidence type="ECO:0000256" key="4">
    <source>
        <dbReference type="SAM" id="Phobius"/>
    </source>
</evidence>
<evidence type="ECO:0000313" key="7">
    <source>
        <dbReference type="Proteomes" id="UP000289859"/>
    </source>
</evidence>